<dbReference type="eggNOG" id="COG5164">
    <property type="taxonomic scope" value="Bacteria"/>
</dbReference>
<dbReference type="STRING" id="530564.Psta_1289"/>
<sequence>MKPIIGDKVRVKATKERGVVESLDGRKIQVRLETGLLTPVTELEITNYSMAARKAWKSMPNRRVGRPNGTTTTDRVSVTLRIDRKLWEAFKSAEERGAVADRTATINKWISEKLRQLEA</sequence>
<dbReference type="OrthoDB" id="282253at2"/>
<dbReference type="Proteomes" id="UP000001887">
    <property type="component" value="Chromosome"/>
</dbReference>
<evidence type="ECO:0000313" key="2">
    <source>
        <dbReference type="Proteomes" id="UP000001887"/>
    </source>
</evidence>
<keyword evidence="2" id="KW-1185">Reference proteome</keyword>
<proteinExistence type="predicted"/>
<dbReference type="AlphaFoldDB" id="D2QW92"/>
<dbReference type="KEGG" id="psl:Psta_1289"/>
<protein>
    <submittedName>
        <fullName evidence="1">Uncharacterized protein</fullName>
    </submittedName>
</protein>
<gene>
    <name evidence="1" type="ordered locus">Psta_1289</name>
</gene>
<reference evidence="1 2" key="1">
    <citation type="journal article" date="2009" name="Stand. Genomic Sci.">
        <title>Complete genome sequence of Pirellula staleyi type strain (ATCC 27377).</title>
        <authorList>
            <person name="Clum A."/>
            <person name="Tindall B.J."/>
            <person name="Sikorski J."/>
            <person name="Ivanova N."/>
            <person name="Mavrommatis K."/>
            <person name="Lucas S."/>
            <person name="Glavina del Rio T."/>
            <person name="Nolan M."/>
            <person name="Chen F."/>
            <person name="Tice H."/>
            <person name="Pitluck S."/>
            <person name="Cheng J.F."/>
            <person name="Chertkov O."/>
            <person name="Brettin T."/>
            <person name="Han C."/>
            <person name="Detter J.C."/>
            <person name="Kuske C."/>
            <person name="Bruce D."/>
            <person name="Goodwin L."/>
            <person name="Ovchinikova G."/>
            <person name="Pati A."/>
            <person name="Mikhailova N."/>
            <person name="Chen A."/>
            <person name="Palaniappan K."/>
            <person name="Land M."/>
            <person name="Hauser L."/>
            <person name="Chang Y.J."/>
            <person name="Jeffries C.D."/>
            <person name="Chain P."/>
            <person name="Rohde M."/>
            <person name="Goker M."/>
            <person name="Bristow J."/>
            <person name="Eisen J.A."/>
            <person name="Markowitz V."/>
            <person name="Hugenholtz P."/>
            <person name="Kyrpides N.C."/>
            <person name="Klenk H.P."/>
            <person name="Lapidus A."/>
        </authorList>
    </citation>
    <scope>NUCLEOTIDE SEQUENCE [LARGE SCALE GENOMIC DNA]</scope>
    <source>
        <strain evidence="2">ATCC 27377 / DSM 6068 / ICPB 4128</strain>
    </source>
</reference>
<organism evidence="1 2">
    <name type="scientific">Pirellula staleyi (strain ATCC 27377 / DSM 6068 / ICPB 4128)</name>
    <name type="common">Pirella staleyi</name>
    <dbReference type="NCBI Taxonomy" id="530564"/>
    <lineage>
        <taxon>Bacteria</taxon>
        <taxon>Pseudomonadati</taxon>
        <taxon>Planctomycetota</taxon>
        <taxon>Planctomycetia</taxon>
        <taxon>Pirellulales</taxon>
        <taxon>Pirellulaceae</taxon>
        <taxon>Pirellula</taxon>
    </lineage>
</organism>
<name>D2QW92_PIRSD</name>
<evidence type="ECO:0000313" key="1">
    <source>
        <dbReference type="EMBL" id="ADB15967.1"/>
    </source>
</evidence>
<accession>D2QW92</accession>
<dbReference type="HOGENOM" id="CLU_2059196_0_0_0"/>
<dbReference type="EMBL" id="CP001848">
    <property type="protein sequence ID" value="ADB15967.1"/>
    <property type="molecule type" value="Genomic_DNA"/>
</dbReference>